<keyword evidence="10" id="KW-1185">Reference proteome</keyword>
<dbReference type="CDD" id="cd04873">
    <property type="entry name" value="ACT_UUR-ACR-like"/>
    <property type="match status" value="1"/>
</dbReference>
<feature type="domain" description="ACT" evidence="8">
    <location>
        <begin position="531"/>
        <end position="599"/>
    </location>
</feature>
<evidence type="ECO:0000256" key="5">
    <source>
        <dbReference type="RuleBase" id="RU369104"/>
    </source>
</evidence>
<evidence type="ECO:0000256" key="1">
    <source>
        <dbReference type="ARBA" id="ARBA00004123"/>
    </source>
</evidence>
<dbReference type="InterPro" id="IPR045084">
    <property type="entry name" value="AIB/MYC-like"/>
</dbReference>
<comment type="caution">
    <text evidence="9">The sequence shown here is derived from an EMBL/GenBank/DDBJ whole genome shotgun (WGS) entry which is preliminary data.</text>
</comment>
<dbReference type="InterPro" id="IPR002912">
    <property type="entry name" value="ACT_dom"/>
</dbReference>
<feature type="compositionally biased region" description="Basic residues" evidence="6">
    <location>
        <begin position="426"/>
        <end position="435"/>
    </location>
</feature>
<dbReference type="Pfam" id="PF22754">
    <property type="entry name" value="bHLH-TF_ACT-like_plant"/>
    <property type="match status" value="1"/>
</dbReference>
<dbReference type="Pfam" id="PF00010">
    <property type="entry name" value="HLH"/>
    <property type="match status" value="1"/>
</dbReference>
<dbReference type="PROSITE" id="PS50888">
    <property type="entry name" value="BHLH"/>
    <property type="match status" value="1"/>
</dbReference>
<dbReference type="Gene3D" id="3.30.450.40">
    <property type="match status" value="1"/>
</dbReference>
<comment type="subcellular location">
    <subcellularLocation>
        <location evidence="1 5">Nucleus</location>
    </subcellularLocation>
</comment>
<dbReference type="AlphaFoldDB" id="A0A7J7LU32"/>
<feature type="domain" description="BHLH" evidence="7">
    <location>
        <begin position="439"/>
        <end position="488"/>
    </location>
</feature>
<protein>
    <recommendedName>
        <fullName evidence="5">Transcription factor</fullName>
        <shortName evidence="5">bHLH transcription factor</shortName>
    </recommendedName>
    <alternativeName>
        <fullName evidence="5">Basic helix-loop-helix protein</fullName>
    </alternativeName>
</protein>
<dbReference type="GO" id="GO:0046983">
    <property type="term" value="F:protein dimerization activity"/>
    <property type="evidence" value="ECO:0007669"/>
    <property type="project" value="InterPro"/>
</dbReference>
<proteinExistence type="predicted"/>
<keyword evidence="2 5" id="KW-0805">Transcription regulation</keyword>
<evidence type="ECO:0000256" key="3">
    <source>
        <dbReference type="ARBA" id="ARBA00023163"/>
    </source>
</evidence>
<dbReference type="InterPro" id="IPR025610">
    <property type="entry name" value="MYC/MYB_N"/>
</dbReference>
<feature type="compositionally biased region" description="Basic and acidic residues" evidence="6">
    <location>
        <begin position="403"/>
        <end position="418"/>
    </location>
</feature>
<dbReference type="InterPro" id="IPR029016">
    <property type="entry name" value="GAF-like_dom_sf"/>
</dbReference>
<dbReference type="Pfam" id="PF14215">
    <property type="entry name" value="bHLH-MYC_N"/>
    <property type="match status" value="1"/>
</dbReference>
<dbReference type="SMART" id="SM00353">
    <property type="entry name" value="HLH"/>
    <property type="match status" value="1"/>
</dbReference>
<dbReference type="FunFam" id="4.10.280.10:FF:000078">
    <property type="entry name" value="Transcription factor bHLH13"/>
    <property type="match status" value="1"/>
</dbReference>
<dbReference type="EMBL" id="JACGCM010002017">
    <property type="protein sequence ID" value="KAF6146058.1"/>
    <property type="molecule type" value="Genomic_DNA"/>
</dbReference>
<keyword evidence="3 5" id="KW-0804">Transcription</keyword>
<dbReference type="OrthoDB" id="677168at2759"/>
<feature type="region of interest" description="Disordered" evidence="6">
    <location>
        <begin position="353"/>
        <end position="377"/>
    </location>
</feature>
<evidence type="ECO:0000256" key="6">
    <source>
        <dbReference type="SAM" id="MobiDB-lite"/>
    </source>
</evidence>
<dbReference type="Proteomes" id="UP000541444">
    <property type="component" value="Unassembled WGS sequence"/>
</dbReference>
<organism evidence="9 10">
    <name type="scientific">Kingdonia uniflora</name>
    <dbReference type="NCBI Taxonomy" id="39325"/>
    <lineage>
        <taxon>Eukaryota</taxon>
        <taxon>Viridiplantae</taxon>
        <taxon>Streptophyta</taxon>
        <taxon>Embryophyta</taxon>
        <taxon>Tracheophyta</taxon>
        <taxon>Spermatophyta</taxon>
        <taxon>Magnoliopsida</taxon>
        <taxon>Ranunculales</taxon>
        <taxon>Circaeasteraceae</taxon>
        <taxon>Kingdonia</taxon>
    </lineage>
</organism>
<dbReference type="InterPro" id="IPR011598">
    <property type="entry name" value="bHLH_dom"/>
</dbReference>
<dbReference type="PROSITE" id="PS51671">
    <property type="entry name" value="ACT"/>
    <property type="match status" value="1"/>
</dbReference>
<dbReference type="CDD" id="cd11449">
    <property type="entry name" value="bHLH_AtAIB_like"/>
    <property type="match status" value="1"/>
</dbReference>
<evidence type="ECO:0000313" key="9">
    <source>
        <dbReference type="EMBL" id="KAF6146058.1"/>
    </source>
</evidence>
<accession>A0A7J7LU32</accession>
<keyword evidence="4 5" id="KW-0539">Nucleus</keyword>
<evidence type="ECO:0000256" key="2">
    <source>
        <dbReference type="ARBA" id="ARBA00023015"/>
    </source>
</evidence>
<dbReference type="GO" id="GO:0003700">
    <property type="term" value="F:DNA-binding transcription factor activity"/>
    <property type="evidence" value="ECO:0007669"/>
    <property type="project" value="InterPro"/>
</dbReference>
<dbReference type="Gene3D" id="4.10.280.10">
    <property type="entry name" value="Helix-loop-helix DNA-binding domain"/>
    <property type="match status" value="1"/>
</dbReference>
<sequence>MMKIETEVDVGVWNDEDKAMVVAVLGARAFDYLATSTVSLEELLATAGSDENMQNRLSELVERPNSSDFSWNYAILWQISRSKFGDLVLCWGDGYCREPKEGEESEATRILNLRLEDETQQRMRKRVLQKLNMFFGGSEEENYAFGLDKVTDMEMFFLASMYFSFPRGEGAPGRVFQSGKHLWVSDALNSPSDYCVRSFLARSAGVQTIVIIPTDIGVVELGSVRSIPETLEVMQTIRSAFSSGSPSVWVRPTTTIPSTSERSKDKNETISSFRFGEKTDESFKLFGHNSNYSQLNGNHTVAKAEERAWEVYTNPNGNRLPFLNNKKGLRGMGWPQMHNVKPGIAADVYGSQSQTNNHQHYGNGVFAHTNGVRPDSRMNQFQPQKVLQRHIDFSGGGTSRLSVESEHSDAEGSCKEDQAGATEKQRPRKRGRKPANGREEPLNHVEAERQRREKLNQRFYALRSVVPNISKMDKASLLGDAITYITDLQKKLKDLESEKENFGNQAPESNSAENQSHDMIIDVQTSNDEVIVRVSCPFNTHPVARVFQAFKEAEIDVVSSKICTSGDTVFHTFVVKSQQSEELTEDKLRATLARKYNNL</sequence>
<evidence type="ECO:0000259" key="8">
    <source>
        <dbReference type="PROSITE" id="PS51671"/>
    </source>
</evidence>
<feature type="region of interest" description="Disordered" evidence="6">
    <location>
        <begin position="393"/>
        <end position="450"/>
    </location>
</feature>
<dbReference type="PANTHER" id="PTHR11514:SF47">
    <property type="entry name" value="TRANSCRIPTION FACTOR BHLH13"/>
    <property type="match status" value="1"/>
</dbReference>
<gene>
    <name evidence="9" type="ORF">GIB67_033417</name>
</gene>
<evidence type="ECO:0000313" key="10">
    <source>
        <dbReference type="Proteomes" id="UP000541444"/>
    </source>
</evidence>
<dbReference type="GO" id="GO:0000976">
    <property type="term" value="F:transcription cis-regulatory region binding"/>
    <property type="evidence" value="ECO:0007669"/>
    <property type="project" value="TreeGrafter"/>
</dbReference>
<reference evidence="9 10" key="1">
    <citation type="journal article" date="2020" name="IScience">
        <title>Genome Sequencing of the Endangered Kingdonia uniflora (Circaeasteraceae, Ranunculales) Reveals Potential Mechanisms of Evolutionary Specialization.</title>
        <authorList>
            <person name="Sun Y."/>
            <person name="Deng T."/>
            <person name="Zhang A."/>
            <person name="Moore M.J."/>
            <person name="Landis J.B."/>
            <person name="Lin N."/>
            <person name="Zhang H."/>
            <person name="Zhang X."/>
            <person name="Huang J."/>
            <person name="Zhang X."/>
            <person name="Sun H."/>
            <person name="Wang H."/>
        </authorList>
    </citation>
    <scope>NUCLEOTIDE SEQUENCE [LARGE SCALE GENOMIC DNA]</scope>
    <source>
        <strain evidence="9">TB1705</strain>
        <tissue evidence="9">Leaf</tissue>
    </source>
</reference>
<name>A0A7J7LU32_9MAGN</name>
<feature type="compositionally biased region" description="Basic and acidic residues" evidence="6">
    <location>
        <begin position="436"/>
        <end position="450"/>
    </location>
</feature>
<dbReference type="InterPro" id="IPR054502">
    <property type="entry name" value="bHLH-TF_ACT-like_plant"/>
</dbReference>
<dbReference type="SUPFAM" id="SSF47459">
    <property type="entry name" value="HLH, helix-loop-helix DNA-binding domain"/>
    <property type="match status" value="1"/>
</dbReference>
<dbReference type="PANTHER" id="PTHR11514">
    <property type="entry name" value="MYC"/>
    <property type="match status" value="1"/>
</dbReference>
<dbReference type="InterPro" id="IPR036638">
    <property type="entry name" value="HLH_DNA-bd_sf"/>
</dbReference>
<evidence type="ECO:0000256" key="4">
    <source>
        <dbReference type="ARBA" id="ARBA00023242"/>
    </source>
</evidence>
<dbReference type="GO" id="GO:0005634">
    <property type="term" value="C:nucleus"/>
    <property type="evidence" value="ECO:0007669"/>
    <property type="project" value="UniProtKB-SubCell"/>
</dbReference>
<evidence type="ECO:0000259" key="7">
    <source>
        <dbReference type="PROSITE" id="PS50888"/>
    </source>
</evidence>